<dbReference type="InterPro" id="IPR036412">
    <property type="entry name" value="HAD-like_sf"/>
</dbReference>
<dbReference type="InterPro" id="IPR004274">
    <property type="entry name" value="FCP1_dom"/>
</dbReference>
<evidence type="ECO:0000259" key="2">
    <source>
        <dbReference type="PROSITE" id="PS50969"/>
    </source>
</evidence>
<feature type="domain" description="FCP1 homology" evidence="2">
    <location>
        <begin position="37"/>
        <end position="191"/>
    </location>
</feature>
<name>A0ABV2AE69_9EUKA</name>
<dbReference type="Pfam" id="PF03031">
    <property type="entry name" value="NIF"/>
    <property type="match status" value="1"/>
</dbReference>
<reference evidence="3 4" key="1">
    <citation type="journal article" date="2024" name="BMC Biol.">
        <title>Comparative genomics of Ascetosporea gives new insight into the evolutionary basis for animal parasitism in Rhizaria.</title>
        <authorList>
            <person name="Hiltunen Thoren M."/>
            <person name="Onut-Brannstrom I."/>
            <person name="Alfjorden A."/>
            <person name="Peckova H."/>
            <person name="Swords F."/>
            <person name="Hooper C."/>
            <person name="Holzer A.S."/>
            <person name="Bass D."/>
            <person name="Burki F."/>
        </authorList>
    </citation>
    <scope>NUCLEOTIDE SEQUENCE [LARGE SCALE GENOMIC DNA]</scope>
    <source>
        <strain evidence="3">20-A016</strain>
    </source>
</reference>
<dbReference type="PROSITE" id="PS50969">
    <property type="entry name" value="FCP1"/>
    <property type="match status" value="1"/>
</dbReference>
<dbReference type="CDD" id="cd07521">
    <property type="entry name" value="HAD_FCP1-like"/>
    <property type="match status" value="1"/>
</dbReference>
<dbReference type="Proteomes" id="UP001439008">
    <property type="component" value="Unassembled WGS sequence"/>
</dbReference>
<comment type="subcellular location">
    <subcellularLocation>
        <location evidence="1">Mitochondrion inner membrane</location>
        <topology evidence="1">Single-pass membrane protein</topology>
    </subcellularLocation>
</comment>
<keyword evidence="1" id="KW-0811">Translocation</keyword>
<keyword evidence="1" id="KW-0809">Transit peptide</keyword>
<dbReference type="Gene3D" id="3.40.50.1000">
    <property type="entry name" value="HAD superfamily/HAD-like"/>
    <property type="match status" value="1"/>
</dbReference>
<keyword evidence="1" id="KW-0813">Transport</keyword>
<protein>
    <recommendedName>
        <fullName evidence="1">Mitochondrial import inner membrane translocase subunit TIM50</fullName>
    </recommendedName>
</protein>
<dbReference type="PANTHER" id="PTHR12210">
    <property type="entry name" value="DULLARD PROTEIN PHOSPHATASE"/>
    <property type="match status" value="1"/>
</dbReference>
<comment type="caution">
    <text evidence="3">The sequence shown here is derived from an EMBL/GenBank/DDBJ whole genome shotgun (WGS) entry which is preliminary data.</text>
</comment>
<dbReference type="EMBL" id="JBDODL010000004">
    <property type="protein sequence ID" value="MES1917987.1"/>
    <property type="molecule type" value="Genomic_DNA"/>
</dbReference>
<keyword evidence="1" id="KW-0496">Mitochondrion</keyword>
<dbReference type="SUPFAM" id="SSF56784">
    <property type="entry name" value="HAD-like"/>
    <property type="match status" value="1"/>
</dbReference>
<gene>
    <name evidence="3" type="ORF">MHBO_000023</name>
</gene>
<dbReference type="InterPro" id="IPR050365">
    <property type="entry name" value="TIM50"/>
</dbReference>
<sequence length="224" mass="26161">MATKFTNSVFLLKKIKHKSNKNKEKFLYQVKKNLFVNNFERKILVLDLDNTLVHTSLTENISRKHDFSIYMETLDAPFYVYKRPGLEYFLENLSNKYAIYLFTASLKQYADKVIANLKNKNRFSKRFYREHCSAYDGFLWKDLSRIGCGTANSMIIDDKEQIGNGILIKEWTFDLKNDQSLYKLLVALNIYAESDNLYNLFKGKMVAEKEALKKITVLGEGIVV</sequence>
<keyword evidence="1" id="KW-0653">Protein transport</keyword>
<organism evidence="3 4">
    <name type="scientific">Bonamia ostreae</name>
    <dbReference type="NCBI Taxonomy" id="126728"/>
    <lineage>
        <taxon>Eukaryota</taxon>
        <taxon>Sar</taxon>
        <taxon>Rhizaria</taxon>
        <taxon>Endomyxa</taxon>
        <taxon>Ascetosporea</taxon>
        <taxon>Haplosporida</taxon>
        <taxon>Bonamia</taxon>
    </lineage>
</organism>
<evidence type="ECO:0000313" key="4">
    <source>
        <dbReference type="Proteomes" id="UP001439008"/>
    </source>
</evidence>
<accession>A0ABV2AE69</accession>
<evidence type="ECO:0000256" key="1">
    <source>
        <dbReference type="RuleBase" id="RU365079"/>
    </source>
</evidence>
<comment type="subunit">
    <text evidence="1">Component of the TIM23 complex.</text>
</comment>
<comment type="similarity">
    <text evidence="1">Belongs to the TIM50 family.</text>
</comment>
<proteinExistence type="inferred from homology"/>
<keyword evidence="4" id="KW-1185">Reference proteome</keyword>
<evidence type="ECO:0000313" key="3">
    <source>
        <dbReference type="EMBL" id="MES1917987.1"/>
    </source>
</evidence>
<dbReference type="SMART" id="SM00577">
    <property type="entry name" value="CPDc"/>
    <property type="match status" value="1"/>
</dbReference>
<comment type="function">
    <text evidence="1">Essential component of the TIM23 complex, a complex that mediates the translocation of transit peptide-containing proteins across the mitochondrial inner membrane.</text>
</comment>
<dbReference type="InterPro" id="IPR023214">
    <property type="entry name" value="HAD_sf"/>
</dbReference>